<reference evidence="2" key="1">
    <citation type="journal article" date="2021" name="Nat. Commun.">
        <title>Genetic determinants of endophytism in the Arabidopsis root mycobiome.</title>
        <authorList>
            <person name="Mesny F."/>
            <person name="Miyauchi S."/>
            <person name="Thiergart T."/>
            <person name="Pickel B."/>
            <person name="Atanasova L."/>
            <person name="Karlsson M."/>
            <person name="Huettel B."/>
            <person name="Barry K.W."/>
            <person name="Haridas S."/>
            <person name="Chen C."/>
            <person name="Bauer D."/>
            <person name="Andreopoulos W."/>
            <person name="Pangilinan J."/>
            <person name="LaButti K."/>
            <person name="Riley R."/>
            <person name="Lipzen A."/>
            <person name="Clum A."/>
            <person name="Drula E."/>
            <person name="Henrissat B."/>
            <person name="Kohler A."/>
            <person name="Grigoriev I.V."/>
            <person name="Martin F.M."/>
            <person name="Hacquard S."/>
        </authorList>
    </citation>
    <scope>NUCLEOTIDE SEQUENCE</scope>
    <source>
        <strain evidence="2">MPI-CAGE-CH-0243</strain>
    </source>
</reference>
<feature type="signal peptide" evidence="1">
    <location>
        <begin position="1"/>
        <end position="28"/>
    </location>
</feature>
<evidence type="ECO:0000313" key="3">
    <source>
        <dbReference type="Proteomes" id="UP000700596"/>
    </source>
</evidence>
<dbReference type="Proteomes" id="UP000700596">
    <property type="component" value="Unassembled WGS sequence"/>
</dbReference>
<feature type="chain" id="PRO_5040311129" description="Secreted protein" evidence="1">
    <location>
        <begin position="29"/>
        <end position="78"/>
    </location>
</feature>
<sequence>MSHPIALPPLLAVFALSAVFNFRTTSRGDWLNIDCPSNRAPIRKSVSQYISLPLPCLVPLSSHNDLFFSSLRKNRSFA</sequence>
<accession>A0A9P9DBM5</accession>
<evidence type="ECO:0000313" key="2">
    <source>
        <dbReference type="EMBL" id="KAH7115979.1"/>
    </source>
</evidence>
<evidence type="ECO:0008006" key="4">
    <source>
        <dbReference type="Google" id="ProtNLM"/>
    </source>
</evidence>
<name>A0A9P9DBM5_9PLEO</name>
<proteinExistence type="predicted"/>
<keyword evidence="1" id="KW-0732">Signal</keyword>
<protein>
    <recommendedName>
        <fullName evidence="4">Secreted protein</fullName>
    </recommendedName>
</protein>
<comment type="caution">
    <text evidence="2">The sequence shown here is derived from an EMBL/GenBank/DDBJ whole genome shotgun (WGS) entry which is preliminary data.</text>
</comment>
<keyword evidence="3" id="KW-1185">Reference proteome</keyword>
<gene>
    <name evidence="2" type="ORF">B0J11DRAFT_114716</name>
</gene>
<organism evidence="2 3">
    <name type="scientific">Dendryphion nanum</name>
    <dbReference type="NCBI Taxonomy" id="256645"/>
    <lineage>
        <taxon>Eukaryota</taxon>
        <taxon>Fungi</taxon>
        <taxon>Dikarya</taxon>
        <taxon>Ascomycota</taxon>
        <taxon>Pezizomycotina</taxon>
        <taxon>Dothideomycetes</taxon>
        <taxon>Pleosporomycetidae</taxon>
        <taxon>Pleosporales</taxon>
        <taxon>Torulaceae</taxon>
        <taxon>Dendryphion</taxon>
    </lineage>
</organism>
<evidence type="ECO:0000256" key="1">
    <source>
        <dbReference type="SAM" id="SignalP"/>
    </source>
</evidence>
<dbReference type="AlphaFoldDB" id="A0A9P9DBM5"/>
<dbReference type="EMBL" id="JAGMWT010000015">
    <property type="protein sequence ID" value="KAH7115979.1"/>
    <property type="molecule type" value="Genomic_DNA"/>
</dbReference>